<keyword evidence="2" id="KW-0812">Transmembrane</keyword>
<accession>A0A9W6XS88</accession>
<evidence type="ECO:0000256" key="2">
    <source>
        <dbReference type="SAM" id="Phobius"/>
    </source>
</evidence>
<feature type="transmembrane region" description="Helical" evidence="2">
    <location>
        <begin position="231"/>
        <end position="254"/>
    </location>
</feature>
<keyword evidence="2" id="KW-0472">Membrane</keyword>
<feature type="compositionally biased region" description="Basic and acidic residues" evidence="1">
    <location>
        <begin position="122"/>
        <end position="132"/>
    </location>
</feature>
<dbReference type="EMBL" id="BSXT01001880">
    <property type="protein sequence ID" value="GMF45741.1"/>
    <property type="molecule type" value="Genomic_DNA"/>
</dbReference>
<evidence type="ECO:0000313" key="4">
    <source>
        <dbReference type="Proteomes" id="UP001165121"/>
    </source>
</evidence>
<feature type="transmembrane region" description="Helical" evidence="2">
    <location>
        <begin position="72"/>
        <end position="98"/>
    </location>
</feature>
<dbReference type="SUPFAM" id="SSF52058">
    <property type="entry name" value="L domain-like"/>
    <property type="match status" value="1"/>
</dbReference>
<evidence type="ECO:0000256" key="1">
    <source>
        <dbReference type="SAM" id="MobiDB-lite"/>
    </source>
</evidence>
<dbReference type="AlphaFoldDB" id="A0A9W6XS88"/>
<name>A0A9W6XS88_9STRA</name>
<organism evidence="3 4">
    <name type="scientific">Phytophthora fragariaefolia</name>
    <dbReference type="NCBI Taxonomy" id="1490495"/>
    <lineage>
        <taxon>Eukaryota</taxon>
        <taxon>Sar</taxon>
        <taxon>Stramenopiles</taxon>
        <taxon>Oomycota</taxon>
        <taxon>Peronosporomycetes</taxon>
        <taxon>Peronosporales</taxon>
        <taxon>Peronosporaceae</taxon>
        <taxon>Phytophthora</taxon>
    </lineage>
</organism>
<feature type="transmembrane region" description="Helical" evidence="2">
    <location>
        <begin position="199"/>
        <end position="219"/>
    </location>
</feature>
<keyword evidence="4" id="KW-1185">Reference proteome</keyword>
<proteinExistence type="predicted"/>
<evidence type="ECO:0000313" key="3">
    <source>
        <dbReference type="EMBL" id="GMF45741.1"/>
    </source>
</evidence>
<feature type="transmembrane region" description="Helical" evidence="2">
    <location>
        <begin position="384"/>
        <end position="403"/>
    </location>
</feature>
<dbReference type="InterPro" id="IPR032675">
    <property type="entry name" value="LRR_dom_sf"/>
</dbReference>
<reference evidence="3" key="1">
    <citation type="submission" date="2023-04" db="EMBL/GenBank/DDBJ databases">
        <title>Phytophthora fragariaefolia NBRC 109709.</title>
        <authorList>
            <person name="Ichikawa N."/>
            <person name="Sato H."/>
            <person name="Tonouchi N."/>
        </authorList>
    </citation>
    <scope>NUCLEOTIDE SEQUENCE</scope>
    <source>
        <strain evidence="3">NBRC 109709</strain>
    </source>
</reference>
<dbReference type="Proteomes" id="UP001165121">
    <property type="component" value="Unassembled WGS sequence"/>
</dbReference>
<feature type="transmembrane region" description="Helical" evidence="2">
    <location>
        <begin position="24"/>
        <end position="51"/>
    </location>
</feature>
<dbReference type="OrthoDB" id="120556at2759"/>
<keyword evidence="2" id="KW-1133">Transmembrane helix</keyword>
<dbReference type="Gene3D" id="3.80.10.10">
    <property type="entry name" value="Ribonuclease Inhibitor"/>
    <property type="match status" value="1"/>
</dbReference>
<protein>
    <submittedName>
        <fullName evidence="3">Unnamed protein product</fullName>
    </submittedName>
</protein>
<sequence>MPRNVKPLKTPSQQYVDLPPWNFVLWWTIILAVHLIMFGYNTAYAVFYYELHSTYMYQTFEYFGIGMAAKDHYVIADVNAVMAALHGVCVLLMIGGSIRLRELAFSPWRLDDGSTTRRGSSKKADPINADDKTASRLSSVKLNSLRMYSQVWGRRGVLGVNGSNFHAILIIREIIETGFQTHQAYRMSWYLPRLLLNRFYLILLVLNCWSSVLVYSILFKKNEARRRFACLLCDCILDLVSCLGIPLIVVLSYAGQYNKNITGFDMERWYDDEWSAHVVNEFQMVLVTSWSDLISQTVFSLGVISTTTSLKELLRRVPSGSKRRIACAADSVRIPDKPRRTEPNGPTLDGIIGAYQQDRPVNVGTGKYAETGVKSHGGRMLRHFVHLLFGAWGVVVLGLHIQASLQPGLPQCTLQVHPWAVTEPACYLAVLDCNRLNISGRMNEVEAKWSEFDGSSVVTLVVHHCPAMEVPNMLGEFYQLRGIKMYNSTIASWGMSAAITNTNHPDLGYVFLVRVNMTDGVLPAGFLSHDFPSKLYDIEFCYTNLRELPDNLDSTWMIGTMIYIEYSQLTTVPLALTRLNPYYLALTGNPITELPPEVFEVADMLYLGVGSTLISELPQNVTNLSPLLSFIYTTNTNVSFFWPWIDSLVQRKLNSPSPLLMGGSTYCSDLDNIMRGKTSSFRVLSSAKYSSTLMDPTEANRPVILHTVNCDVQYGAPFYPIDLEDFNSALK</sequence>
<feature type="region of interest" description="Disordered" evidence="1">
    <location>
        <begin position="113"/>
        <end position="132"/>
    </location>
</feature>
<comment type="caution">
    <text evidence="3">The sequence shown here is derived from an EMBL/GenBank/DDBJ whole genome shotgun (WGS) entry which is preliminary data.</text>
</comment>
<gene>
    <name evidence="3" type="ORF">Pfra01_001652200</name>
</gene>